<accession>A0A1H5SCM9</accession>
<dbReference type="PANTHER" id="PTHR43245:SF55">
    <property type="entry name" value="NAD(P)-BINDING DOMAIN-CONTAINING PROTEIN"/>
    <property type="match status" value="1"/>
</dbReference>
<dbReference type="InterPro" id="IPR001509">
    <property type="entry name" value="Epimerase_deHydtase"/>
</dbReference>
<dbReference type="EMBL" id="FNUZ01000001">
    <property type="protein sequence ID" value="SEF48339.1"/>
    <property type="molecule type" value="Genomic_DNA"/>
</dbReference>
<evidence type="ECO:0000313" key="2">
    <source>
        <dbReference type="EMBL" id="SEF48339.1"/>
    </source>
</evidence>
<dbReference type="RefSeq" id="WP_103908596.1">
    <property type="nucleotide sequence ID" value="NZ_FNUZ01000001.1"/>
</dbReference>
<dbReference type="PANTHER" id="PTHR43245">
    <property type="entry name" value="BIFUNCTIONAL POLYMYXIN RESISTANCE PROTEIN ARNA"/>
    <property type="match status" value="1"/>
</dbReference>
<dbReference type="Pfam" id="PF01370">
    <property type="entry name" value="Epimerase"/>
    <property type="match status" value="1"/>
</dbReference>
<protein>
    <submittedName>
        <fullName evidence="2">Nucleoside-diphosphate-sugar epimerase</fullName>
    </submittedName>
</protein>
<name>A0A1H5SCM9_9RHOB</name>
<reference evidence="2 3" key="1">
    <citation type="submission" date="2016-10" db="EMBL/GenBank/DDBJ databases">
        <authorList>
            <person name="de Groot N.N."/>
        </authorList>
    </citation>
    <scope>NUCLEOTIDE SEQUENCE [LARGE SCALE GENOMIC DNA]</scope>
    <source>
        <strain evidence="2 3">DSM 26915</strain>
    </source>
</reference>
<dbReference type="SUPFAM" id="SSF51735">
    <property type="entry name" value="NAD(P)-binding Rossmann-fold domains"/>
    <property type="match status" value="1"/>
</dbReference>
<dbReference type="CDD" id="cd08946">
    <property type="entry name" value="SDR_e"/>
    <property type="match status" value="1"/>
</dbReference>
<evidence type="ECO:0000313" key="3">
    <source>
        <dbReference type="Proteomes" id="UP000236752"/>
    </source>
</evidence>
<dbReference type="InterPro" id="IPR050177">
    <property type="entry name" value="Lipid_A_modif_metabolic_enz"/>
</dbReference>
<dbReference type="AlphaFoldDB" id="A0A1H5SCM9"/>
<evidence type="ECO:0000259" key="1">
    <source>
        <dbReference type="Pfam" id="PF01370"/>
    </source>
</evidence>
<dbReference type="Gene3D" id="3.40.50.720">
    <property type="entry name" value="NAD(P)-binding Rossmann-like Domain"/>
    <property type="match status" value="1"/>
</dbReference>
<dbReference type="InterPro" id="IPR036291">
    <property type="entry name" value="NAD(P)-bd_dom_sf"/>
</dbReference>
<keyword evidence="3" id="KW-1185">Reference proteome</keyword>
<organism evidence="2 3">
    <name type="scientific">Thalassococcus halodurans</name>
    <dbReference type="NCBI Taxonomy" id="373675"/>
    <lineage>
        <taxon>Bacteria</taxon>
        <taxon>Pseudomonadati</taxon>
        <taxon>Pseudomonadota</taxon>
        <taxon>Alphaproteobacteria</taxon>
        <taxon>Rhodobacterales</taxon>
        <taxon>Roseobacteraceae</taxon>
        <taxon>Thalassococcus</taxon>
    </lineage>
</organism>
<gene>
    <name evidence="2" type="ORF">SAMN04488045_0180</name>
</gene>
<dbReference type="OrthoDB" id="9814124at2"/>
<proteinExistence type="predicted"/>
<sequence>MKIALTGATGIAGQAILQSLAAHDVTILGRSTVAGHSHIKWTLDAPAPDLSGFDALIHAAFQHAPGKYRGGEGNDPAGFITSNLDGTVRLFDAAAAHGLSHVIFLSSRAVFDGYPKGTTLTEDLPPKPTSLYGEVKVKAEAHLSALPLTGITLRATGLYGKGNANKWAPLIADYLSGNAIEPRVASEVHVQDLAQACQIALSQNQSSIFHVSDILLDRHDLLAMVQNLTNSPNSLPKRSDADVSQLECTNLKALGWQPGGMELLRQTLPDLLP</sequence>
<dbReference type="Proteomes" id="UP000236752">
    <property type="component" value="Unassembled WGS sequence"/>
</dbReference>
<feature type="domain" description="NAD-dependent epimerase/dehydratase" evidence="1">
    <location>
        <begin position="3"/>
        <end position="205"/>
    </location>
</feature>